<evidence type="ECO:0000256" key="2">
    <source>
        <dbReference type="ARBA" id="ARBA00022649"/>
    </source>
</evidence>
<keyword evidence="10" id="KW-1185">Reference proteome</keyword>
<evidence type="ECO:0000256" key="1">
    <source>
        <dbReference type="ARBA" id="ARBA00001946"/>
    </source>
</evidence>
<comment type="cofactor">
    <cofactor evidence="1">
        <name>Mg(2+)</name>
        <dbReference type="ChEBI" id="CHEBI:18420"/>
    </cofactor>
</comment>
<dbReference type="Gene3D" id="3.40.50.1010">
    <property type="entry name" value="5'-nuclease"/>
    <property type="match status" value="1"/>
</dbReference>
<keyword evidence="2" id="KW-1277">Toxin-antitoxin system</keyword>
<dbReference type="InterPro" id="IPR029060">
    <property type="entry name" value="PIN-like_dom_sf"/>
</dbReference>
<dbReference type="GO" id="GO:0046872">
    <property type="term" value="F:metal ion binding"/>
    <property type="evidence" value="ECO:0007669"/>
    <property type="project" value="UniProtKB-KW"/>
</dbReference>
<evidence type="ECO:0000259" key="8">
    <source>
        <dbReference type="Pfam" id="PF01850"/>
    </source>
</evidence>
<keyword evidence="3" id="KW-0540">Nuclease</keyword>
<feature type="domain" description="PIN" evidence="8">
    <location>
        <begin position="3"/>
        <end position="119"/>
    </location>
</feature>
<dbReference type="PANTHER" id="PTHR33653">
    <property type="entry name" value="RIBONUCLEASE VAPC2"/>
    <property type="match status" value="1"/>
</dbReference>
<comment type="similarity">
    <text evidence="7">Belongs to the PINc/VapC protein family.</text>
</comment>
<evidence type="ECO:0000313" key="9">
    <source>
        <dbReference type="EMBL" id="ACB77230.1"/>
    </source>
</evidence>
<evidence type="ECO:0000256" key="4">
    <source>
        <dbReference type="ARBA" id="ARBA00022723"/>
    </source>
</evidence>
<dbReference type="Proteomes" id="UP000007013">
    <property type="component" value="Chromosome"/>
</dbReference>
<sequence>MWIVDTCVVLDVFEGDPRFGRSSAELLERLLSQGLALSPVTMVELAAAFAGDLEEQKRFLDQAGITYAEPWTPTDTESAHAAWNTYVMAKRQSRTGKRPVADILIGAFAVNRTGLVTRNAADFTRWFPRLKVREP</sequence>
<dbReference type="GO" id="GO:0016787">
    <property type="term" value="F:hydrolase activity"/>
    <property type="evidence" value="ECO:0007669"/>
    <property type="project" value="UniProtKB-KW"/>
</dbReference>
<evidence type="ECO:0000256" key="6">
    <source>
        <dbReference type="ARBA" id="ARBA00022842"/>
    </source>
</evidence>
<keyword evidence="6" id="KW-0460">Magnesium</keyword>
<dbReference type="OrthoDB" id="9800524at2"/>
<dbReference type="eggNOG" id="COG1487">
    <property type="taxonomic scope" value="Bacteria"/>
</dbReference>
<dbReference type="HOGENOM" id="CLU_1883654_0_0_0"/>
<protein>
    <submittedName>
        <fullName evidence="9">PilT protein domain protein</fullName>
    </submittedName>
</protein>
<keyword evidence="5" id="KW-0378">Hydrolase</keyword>
<dbReference type="InterPro" id="IPR002716">
    <property type="entry name" value="PIN_dom"/>
</dbReference>
<proteinExistence type="inferred from homology"/>
<name>B1ZZP4_OPITP</name>
<dbReference type="SUPFAM" id="SSF88723">
    <property type="entry name" value="PIN domain-like"/>
    <property type="match status" value="1"/>
</dbReference>
<evidence type="ECO:0000256" key="3">
    <source>
        <dbReference type="ARBA" id="ARBA00022722"/>
    </source>
</evidence>
<dbReference type="EMBL" id="CP001032">
    <property type="protein sequence ID" value="ACB77230.1"/>
    <property type="molecule type" value="Genomic_DNA"/>
</dbReference>
<dbReference type="STRING" id="452637.Oter_3956"/>
<dbReference type="InterPro" id="IPR050556">
    <property type="entry name" value="Type_II_TA_system_RNase"/>
</dbReference>
<dbReference type="RefSeq" id="WP_012376758.1">
    <property type="nucleotide sequence ID" value="NC_010571.1"/>
</dbReference>
<dbReference type="AlphaFoldDB" id="B1ZZP4"/>
<evidence type="ECO:0000313" key="10">
    <source>
        <dbReference type="Proteomes" id="UP000007013"/>
    </source>
</evidence>
<gene>
    <name evidence="9" type="ordered locus">Oter_3956</name>
</gene>
<keyword evidence="4" id="KW-0479">Metal-binding</keyword>
<evidence type="ECO:0000256" key="7">
    <source>
        <dbReference type="ARBA" id="ARBA00038093"/>
    </source>
</evidence>
<organism evidence="9 10">
    <name type="scientific">Opitutus terrae (strain DSM 11246 / JCM 15787 / PB90-1)</name>
    <dbReference type="NCBI Taxonomy" id="452637"/>
    <lineage>
        <taxon>Bacteria</taxon>
        <taxon>Pseudomonadati</taxon>
        <taxon>Verrucomicrobiota</taxon>
        <taxon>Opitutia</taxon>
        <taxon>Opitutales</taxon>
        <taxon>Opitutaceae</taxon>
        <taxon>Opitutus</taxon>
    </lineage>
</organism>
<dbReference type="KEGG" id="ote:Oter_3956"/>
<dbReference type="Pfam" id="PF01850">
    <property type="entry name" value="PIN"/>
    <property type="match status" value="1"/>
</dbReference>
<accession>B1ZZP4</accession>
<reference evidence="9 10" key="1">
    <citation type="journal article" date="2011" name="J. Bacteriol.">
        <title>Genome sequence of the verrucomicrobium Opitutus terrae PB90-1, an abundant inhabitant of rice paddy soil ecosystems.</title>
        <authorList>
            <person name="van Passel M.W."/>
            <person name="Kant R."/>
            <person name="Palva A."/>
            <person name="Copeland A."/>
            <person name="Lucas S."/>
            <person name="Lapidus A."/>
            <person name="Glavina del Rio T."/>
            <person name="Pitluck S."/>
            <person name="Goltsman E."/>
            <person name="Clum A."/>
            <person name="Sun H."/>
            <person name="Schmutz J."/>
            <person name="Larimer F.W."/>
            <person name="Land M.L."/>
            <person name="Hauser L."/>
            <person name="Kyrpides N."/>
            <person name="Mikhailova N."/>
            <person name="Richardson P.P."/>
            <person name="Janssen P.H."/>
            <person name="de Vos W.M."/>
            <person name="Smidt H."/>
        </authorList>
    </citation>
    <scope>NUCLEOTIDE SEQUENCE [LARGE SCALE GENOMIC DNA]</scope>
    <source>
        <strain evidence="10">DSM 11246 / JCM 15787 / PB90-1</strain>
    </source>
</reference>
<dbReference type="GO" id="GO:0004518">
    <property type="term" value="F:nuclease activity"/>
    <property type="evidence" value="ECO:0007669"/>
    <property type="project" value="UniProtKB-KW"/>
</dbReference>
<dbReference type="PANTHER" id="PTHR33653:SF1">
    <property type="entry name" value="RIBONUCLEASE VAPC2"/>
    <property type="match status" value="1"/>
</dbReference>
<evidence type="ECO:0000256" key="5">
    <source>
        <dbReference type="ARBA" id="ARBA00022801"/>
    </source>
</evidence>